<dbReference type="Proteomes" id="UP000647172">
    <property type="component" value="Unassembled WGS sequence"/>
</dbReference>
<dbReference type="GO" id="GO:0015768">
    <property type="term" value="P:maltose transport"/>
    <property type="evidence" value="ECO:0007669"/>
    <property type="project" value="TreeGrafter"/>
</dbReference>
<dbReference type="Gene3D" id="3.40.190.10">
    <property type="entry name" value="Periplasmic binding protein-like II"/>
    <property type="match status" value="2"/>
</dbReference>
<keyword evidence="5" id="KW-1185">Reference proteome</keyword>
<dbReference type="PANTHER" id="PTHR30061">
    <property type="entry name" value="MALTOSE-BINDING PERIPLASMIC PROTEIN"/>
    <property type="match status" value="1"/>
</dbReference>
<evidence type="ECO:0000256" key="1">
    <source>
        <dbReference type="ARBA" id="ARBA00008520"/>
    </source>
</evidence>
<dbReference type="Pfam" id="PF13416">
    <property type="entry name" value="SBP_bac_8"/>
    <property type="match status" value="1"/>
</dbReference>
<dbReference type="AlphaFoldDB" id="A0A919MIU4"/>
<dbReference type="InterPro" id="IPR006059">
    <property type="entry name" value="SBP"/>
</dbReference>
<comment type="caution">
    <text evidence="4">The sequence shown here is derived from an EMBL/GenBank/DDBJ whole genome shotgun (WGS) entry which is preliminary data.</text>
</comment>
<sequence>MNQRSPLTPYLISFRRNSVKRRIAVAATLAATLIGAAACGSNSDSSDTPNAAASVNGAGKTIKVWLMVDAQSGWPEVVKQANDRFTQATGAQVQVDYQQWTDHLAKLDTTLAGSDVPDVVELGNTEMPKYVFNGAFAPLDKGQFENSAEWLTGLSAPCELDGKTYCVPYYAGARVLIYRTDLFDKAGLKAPKTYDDLVAAAKTLKEKNGSDKQFSAFYMPGKYWYAAMAWVHGNGGTIAKKDGDKWVGTLSEPGAQQGLTKWAEIAKTYSSGDPTKDENDQDAVYAQGKSGMIYGNGWELGAVQEQPKDPNDPASAKVKTKVNGKVATAPLPGIPSFLGGSDVAVTAKSKNADLAAKWAQIFTDAKSQEGLIAKGVLPNATSLLDKAAAVKGNEATAQAAKETWFVPMAPKWSDVESANVLQNMLVSIATGKATVPDAAKAADAKINEILNAS</sequence>
<dbReference type="PANTHER" id="PTHR30061:SF50">
    <property type="entry name" value="MALTOSE_MALTODEXTRIN-BINDING PERIPLASMIC PROTEIN"/>
    <property type="match status" value="1"/>
</dbReference>
<evidence type="ECO:0000256" key="3">
    <source>
        <dbReference type="ARBA" id="ARBA00022729"/>
    </source>
</evidence>
<evidence type="ECO:0000313" key="5">
    <source>
        <dbReference type="Proteomes" id="UP000647172"/>
    </source>
</evidence>
<dbReference type="GO" id="GO:0055052">
    <property type="term" value="C:ATP-binding cassette (ABC) transporter complex, substrate-binding subunit-containing"/>
    <property type="evidence" value="ECO:0007669"/>
    <property type="project" value="TreeGrafter"/>
</dbReference>
<dbReference type="EMBL" id="BOMQ01000008">
    <property type="protein sequence ID" value="GIE46776.1"/>
    <property type="molecule type" value="Genomic_DNA"/>
</dbReference>
<organism evidence="4 5">
    <name type="scientific">Actinoplanes nipponensis</name>
    <dbReference type="NCBI Taxonomy" id="135950"/>
    <lineage>
        <taxon>Bacteria</taxon>
        <taxon>Bacillati</taxon>
        <taxon>Actinomycetota</taxon>
        <taxon>Actinomycetes</taxon>
        <taxon>Micromonosporales</taxon>
        <taxon>Micromonosporaceae</taxon>
        <taxon>Actinoplanes</taxon>
    </lineage>
</organism>
<proteinExistence type="inferred from homology"/>
<keyword evidence="3" id="KW-0732">Signal</keyword>
<name>A0A919MIU4_9ACTN</name>
<dbReference type="GO" id="GO:0042956">
    <property type="term" value="P:maltodextrin transmembrane transport"/>
    <property type="evidence" value="ECO:0007669"/>
    <property type="project" value="TreeGrafter"/>
</dbReference>
<evidence type="ECO:0000313" key="4">
    <source>
        <dbReference type="EMBL" id="GIE46776.1"/>
    </source>
</evidence>
<dbReference type="GO" id="GO:1901982">
    <property type="term" value="F:maltose binding"/>
    <property type="evidence" value="ECO:0007669"/>
    <property type="project" value="TreeGrafter"/>
</dbReference>
<reference evidence="4" key="1">
    <citation type="submission" date="2021-01" db="EMBL/GenBank/DDBJ databases">
        <title>Whole genome shotgun sequence of Actinoplanes nipponensis NBRC 14063.</title>
        <authorList>
            <person name="Komaki H."/>
            <person name="Tamura T."/>
        </authorList>
    </citation>
    <scope>NUCLEOTIDE SEQUENCE</scope>
    <source>
        <strain evidence="4">NBRC 14063</strain>
    </source>
</reference>
<keyword evidence="2" id="KW-0813">Transport</keyword>
<comment type="similarity">
    <text evidence="1">Belongs to the bacterial solute-binding protein 1 family.</text>
</comment>
<protein>
    <submittedName>
        <fullName evidence="4">Sugar ABC transporter substrate-binding protein</fullName>
    </submittedName>
</protein>
<accession>A0A919MIU4</accession>
<evidence type="ECO:0000256" key="2">
    <source>
        <dbReference type="ARBA" id="ARBA00022448"/>
    </source>
</evidence>
<gene>
    <name evidence="4" type="ORF">Ani05nite_03100</name>
</gene>
<dbReference type="SUPFAM" id="SSF53850">
    <property type="entry name" value="Periplasmic binding protein-like II"/>
    <property type="match status" value="1"/>
</dbReference>